<dbReference type="RefSeq" id="WP_129183483.1">
    <property type="nucleotide sequence ID" value="NZ_JAGIOG010000001.1"/>
</dbReference>
<dbReference type="Pfam" id="PF19814">
    <property type="entry name" value="DUF6297"/>
    <property type="match status" value="1"/>
</dbReference>
<keyword evidence="1" id="KW-0472">Membrane</keyword>
<evidence type="ECO:0000256" key="1">
    <source>
        <dbReference type="SAM" id="Phobius"/>
    </source>
</evidence>
<feature type="transmembrane region" description="Helical" evidence="1">
    <location>
        <begin position="159"/>
        <end position="180"/>
    </location>
</feature>
<feature type="transmembrane region" description="Helical" evidence="1">
    <location>
        <begin position="457"/>
        <end position="478"/>
    </location>
</feature>
<dbReference type="InterPro" id="IPR046264">
    <property type="entry name" value="DUF6297"/>
</dbReference>
<evidence type="ECO:0000313" key="3">
    <source>
        <dbReference type="Proteomes" id="UP001515100"/>
    </source>
</evidence>
<feature type="transmembrane region" description="Helical" evidence="1">
    <location>
        <begin position="318"/>
        <end position="336"/>
    </location>
</feature>
<accession>A0A641AJE7</accession>
<sequence length="503" mass="50982">MTTSSGAGPAGVPAIGARSLRRQMRAWRRDRADTTLYEQLSEAYVWVFSLVLLGAMAISAMVQTRVNIAAGCTTSTCDDARTSLVWATVAATTAFSLAAAAAIGPVMVTPATAAWLLTSPIDRGPLLRSRLFVASGATALGCTVVVAVTGLLAGIPYGAIAVLAVASGLTGAAGTAAAAVWQARGGRATQRVALILGVLTAGWLLLVAVDAEPGTEAGWLTGPAGWAAIAAALLAVVVLLIRATSRLSALLRAQLVPGGSLLSSLSGALAGLDLALAYDVLVARRWRTAATVRPVRGGPAGAWALVWRDVVRLRRSPGPLAALAGALLVPYVVLRLDLDDTVVLASALAAFLGGLWSFTALRTTGRNPGLVRCFPMSSAAVRSATAAVPGGLLLLWSLAAAPAIGHSLDDPTVIDTLLVAVATGATALGAIARWMLAPPPDYSMPLVASPTGAIPTGLIISALRGFDVLALGVVPLLVAPDTNGALVSLGLTGSVVSYLVSRR</sequence>
<keyword evidence="3" id="KW-1185">Reference proteome</keyword>
<dbReference type="Proteomes" id="UP001515100">
    <property type="component" value="Unassembled WGS sequence"/>
</dbReference>
<organism evidence="2 3">
    <name type="scientific">Aeromicrobium fastidiosum</name>
    <dbReference type="NCBI Taxonomy" id="52699"/>
    <lineage>
        <taxon>Bacteria</taxon>
        <taxon>Bacillati</taxon>
        <taxon>Actinomycetota</taxon>
        <taxon>Actinomycetes</taxon>
        <taxon>Propionibacteriales</taxon>
        <taxon>Nocardioidaceae</taxon>
        <taxon>Aeromicrobium</taxon>
    </lineage>
</organism>
<feature type="transmembrane region" description="Helical" evidence="1">
    <location>
        <begin position="342"/>
        <end position="363"/>
    </location>
</feature>
<feature type="transmembrane region" description="Helical" evidence="1">
    <location>
        <begin position="43"/>
        <end position="64"/>
    </location>
</feature>
<feature type="transmembrane region" description="Helical" evidence="1">
    <location>
        <begin position="129"/>
        <end position="153"/>
    </location>
</feature>
<evidence type="ECO:0000313" key="2">
    <source>
        <dbReference type="EMBL" id="KAA1375935.1"/>
    </source>
</evidence>
<dbReference type="AlphaFoldDB" id="A0A641AJE7"/>
<feature type="transmembrane region" description="Helical" evidence="1">
    <location>
        <begin position="417"/>
        <end position="436"/>
    </location>
</feature>
<proteinExistence type="predicted"/>
<name>A0A641AJE7_9ACTN</name>
<keyword evidence="1" id="KW-1133">Transmembrane helix</keyword>
<feature type="transmembrane region" description="Helical" evidence="1">
    <location>
        <begin position="484"/>
        <end position="501"/>
    </location>
</feature>
<dbReference type="OrthoDB" id="3725302at2"/>
<reference evidence="2" key="1">
    <citation type="submission" date="2019-09" db="EMBL/GenBank/DDBJ databases">
        <authorList>
            <person name="Li J."/>
        </authorList>
    </citation>
    <scope>NUCLEOTIDE SEQUENCE [LARGE SCALE GENOMIC DNA]</scope>
    <source>
        <strain evidence="2">NRBC 14897</strain>
    </source>
</reference>
<feature type="transmembrane region" description="Helical" evidence="1">
    <location>
        <begin position="384"/>
        <end position="405"/>
    </location>
</feature>
<feature type="transmembrane region" description="Helical" evidence="1">
    <location>
        <begin position="84"/>
        <end position="117"/>
    </location>
</feature>
<gene>
    <name evidence="2" type="ORF">ESP62_010740</name>
</gene>
<feature type="transmembrane region" description="Helical" evidence="1">
    <location>
        <begin position="223"/>
        <end position="241"/>
    </location>
</feature>
<feature type="transmembrane region" description="Helical" evidence="1">
    <location>
        <begin position="192"/>
        <end position="211"/>
    </location>
</feature>
<dbReference type="EMBL" id="SDPP02000003">
    <property type="protein sequence ID" value="KAA1375935.1"/>
    <property type="molecule type" value="Genomic_DNA"/>
</dbReference>
<keyword evidence="1" id="KW-0812">Transmembrane</keyword>
<comment type="caution">
    <text evidence="2">The sequence shown here is derived from an EMBL/GenBank/DDBJ whole genome shotgun (WGS) entry which is preliminary data.</text>
</comment>
<protein>
    <submittedName>
        <fullName evidence="2">Uncharacterized protein</fullName>
    </submittedName>
</protein>